<evidence type="ECO:0000313" key="7">
    <source>
        <dbReference type="EMBL" id="KAA8492518.1"/>
    </source>
</evidence>
<dbReference type="Pfam" id="PF13191">
    <property type="entry name" value="AAA_16"/>
    <property type="match status" value="1"/>
</dbReference>
<keyword evidence="8" id="KW-1185">Reference proteome</keyword>
<dbReference type="Proteomes" id="UP000324585">
    <property type="component" value="Unassembled WGS sequence"/>
</dbReference>
<feature type="region of interest" description="Disordered" evidence="4">
    <location>
        <begin position="385"/>
        <end position="409"/>
    </location>
</feature>
<evidence type="ECO:0000259" key="6">
    <source>
        <dbReference type="Pfam" id="PF14630"/>
    </source>
</evidence>
<dbReference type="InterPro" id="IPR041664">
    <property type="entry name" value="AAA_16"/>
</dbReference>
<accession>A0A5J4YMQ0</accession>
<dbReference type="OrthoDB" id="365981at2759"/>
<evidence type="ECO:0000313" key="8">
    <source>
        <dbReference type="Proteomes" id="UP000324585"/>
    </source>
</evidence>
<evidence type="ECO:0000259" key="5">
    <source>
        <dbReference type="Pfam" id="PF13191"/>
    </source>
</evidence>
<feature type="domain" description="Origin recognition complex subunit 5 C-terminal" evidence="6">
    <location>
        <begin position="346"/>
        <end position="488"/>
    </location>
</feature>
<proteinExistence type="inferred from homology"/>
<dbReference type="PANTHER" id="PTHR12705:SF0">
    <property type="entry name" value="ORIGIN RECOGNITION COMPLEX SUBUNIT 5"/>
    <property type="match status" value="1"/>
</dbReference>
<keyword evidence="3" id="KW-0067">ATP-binding</keyword>
<evidence type="ECO:0000256" key="2">
    <source>
        <dbReference type="ARBA" id="ARBA00022741"/>
    </source>
</evidence>
<dbReference type="InterPro" id="IPR027417">
    <property type="entry name" value="P-loop_NTPase"/>
</dbReference>
<dbReference type="GO" id="GO:0006270">
    <property type="term" value="P:DNA replication initiation"/>
    <property type="evidence" value="ECO:0007669"/>
    <property type="project" value="TreeGrafter"/>
</dbReference>
<dbReference type="SUPFAM" id="SSF52540">
    <property type="entry name" value="P-loop containing nucleoside triphosphate hydrolases"/>
    <property type="match status" value="1"/>
</dbReference>
<feature type="domain" description="Orc1-like AAA ATPase" evidence="5">
    <location>
        <begin position="15"/>
        <end position="150"/>
    </location>
</feature>
<evidence type="ECO:0000256" key="1">
    <source>
        <dbReference type="ARBA" id="ARBA00006269"/>
    </source>
</evidence>
<reference evidence="8" key="1">
    <citation type="journal article" date="2019" name="Nat. Commun.">
        <title>Expansion of phycobilisome linker gene families in mesophilic red algae.</title>
        <authorList>
            <person name="Lee J."/>
            <person name="Kim D."/>
            <person name="Bhattacharya D."/>
            <person name="Yoon H.S."/>
        </authorList>
    </citation>
    <scope>NUCLEOTIDE SEQUENCE [LARGE SCALE GENOMIC DNA]</scope>
    <source>
        <strain evidence="8">CCMP 1328</strain>
    </source>
</reference>
<dbReference type="InterPro" id="IPR020796">
    <property type="entry name" value="ORC5"/>
</dbReference>
<dbReference type="GO" id="GO:0005664">
    <property type="term" value="C:nuclear origin of replication recognition complex"/>
    <property type="evidence" value="ECO:0007669"/>
    <property type="project" value="TreeGrafter"/>
</dbReference>
<comment type="similarity">
    <text evidence="1">Belongs to the ORC5 family.</text>
</comment>
<evidence type="ECO:0000256" key="4">
    <source>
        <dbReference type="SAM" id="MobiDB-lite"/>
    </source>
</evidence>
<dbReference type="Gene3D" id="1.10.8.60">
    <property type="match status" value="1"/>
</dbReference>
<dbReference type="Pfam" id="PF14630">
    <property type="entry name" value="ORC5_C"/>
    <property type="match status" value="1"/>
</dbReference>
<organism evidence="7 8">
    <name type="scientific">Porphyridium purpureum</name>
    <name type="common">Red alga</name>
    <name type="synonym">Porphyridium cruentum</name>
    <dbReference type="NCBI Taxonomy" id="35688"/>
    <lineage>
        <taxon>Eukaryota</taxon>
        <taxon>Rhodophyta</taxon>
        <taxon>Bangiophyceae</taxon>
        <taxon>Porphyridiales</taxon>
        <taxon>Porphyridiaceae</taxon>
        <taxon>Porphyridium</taxon>
    </lineage>
</organism>
<gene>
    <name evidence="7" type="ORF">FVE85_8025</name>
</gene>
<protein>
    <submittedName>
        <fullName evidence="7">Origin recognition complex subunit 5</fullName>
    </submittedName>
</protein>
<sequence length="504" mass="55635">MASPTPELAHLTDTWPERAAQIRRMSALLGARASFLVYGPAATGKTELVCDTLAFMGRSIAFAYVDCKTFFSEAHLFESLAVQVCRAWGDGLDSELNSDTSSENTHGHGIRSKSDFVHLLMRLSDSDDVKHRERIDRHLVLVLDGAERISRICPPAVLCDLAQLESLILSCFDRRVHVSALFISEQTWDVIASQLAHDMGCTLPMISVAFPLYTSEQLRTILRRTGKALRVGELSPEQVQRKWNATVDLSVATLSKATCNLVELRRLTSCLFPHYVRISSQSKEHEHNAYQIMKEMNPFLQRAMSAIYRLDQPIEEPVSQVKGLKSPRRTDAQIGDMTDELLRTVLSSTQKELLVSIYLATLVPETRDAEFFDAETVKVGVSVSGRGSKRTRTGSTKSMAACSGHSAPAEQPKIPMERVLAVHRSLLTTGQFGIAQSLSQACMLQSVTQELTDLALLHVVGANLNLSSPMFSNLLSADSVERLARCVHADGELRRIRDALGAAD</sequence>
<dbReference type="InterPro" id="IPR047088">
    <property type="entry name" value="ORC5_C"/>
</dbReference>
<dbReference type="PANTHER" id="PTHR12705">
    <property type="entry name" value="ORIGIN RECOGNITION COMPLEX SUBUNIT 5"/>
    <property type="match status" value="1"/>
</dbReference>
<dbReference type="Gene3D" id="3.40.50.300">
    <property type="entry name" value="P-loop containing nucleotide triphosphate hydrolases"/>
    <property type="match status" value="1"/>
</dbReference>
<dbReference type="EMBL" id="VRMN01000009">
    <property type="protein sequence ID" value="KAA8492518.1"/>
    <property type="molecule type" value="Genomic_DNA"/>
</dbReference>
<dbReference type="AlphaFoldDB" id="A0A5J4YMQ0"/>
<keyword evidence="2" id="KW-0547">Nucleotide-binding</keyword>
<comment type="caution">
    <text evidence="7">The sequence shown here is derived from an EMBL/GenBank/DDBJ whole genome shotgun (WGS) entry which is preliminary data.</text>
</comment>
<evidence type="ECO:0000256" key="3">
    <source>
        <dbReference type="ARBA" id="ARBA00022840"/>
    </source>
</evidence>
<name>A0A5J4YMQ0_PORPP</name>
<dbReference type="GO" id="GO:0003688">
    <property type="term" value="F:DNA replication origin binding"/>
    <property type="evidence" value="ECO:0007669"/>
    <property type="project" value="TreeGrafter"/>
</dbReference>